<dbReference type="InterPro" id="IPR006680">
    <property type="entry name" value="Amidohydro-rel"/>
</dbReference>
<dbReference type="Proteomes" id="UP000298493">
    <property type="component" value="Unassembled WGS sequence"/>
</dbReference>
<comment type="caution">
    <text evidence="3">The sequence shown here is derived from an EMBL/GenBank/DDBJ whole genome shotgun (WGS) entry which is preliminary data.</text>
</comment>
<keyword evidence="1" id="KW-0472">Membrane</keyword>
<keyword evidence="4" id="KW-1185">Reference proteome</keyword>
<sequence length="194" mass="21200">MEVYVLTAATACNGDSEYNSLILGLTARTCIGVSFTSLHGIGAVVFMYFWARRLKSGILGKLVKSAETNLAVGMSDARDKDVSSMSISSAIAAHEKFHASFNARLHIWMACGTPRGSPIKAHLDIADAAKARDMGITMHCAEAPKDLDLFRSQYNLSPMQFCRDAQLVGPKTVLAHMVHPDQTCKYHPNMRIPQ</sequence>
<accession>A0A4Z1PDV2</accession>
<organism evidence="3 4">
    <name type="scientific">Venturia nashicola</name>
    <dbReference type="NCBI Taxonomy" id="86259"/>
    <lineage>
        <taxon>Eukaryota</taxon>
        <taxon>Fungi</taxon>
        <taxon>Dikarya</taxon>
        <taxon>Ascomycota</taxon>
        <taxon>Pezizomycotina</taxon>
        <taxon>Dothideomycetes</taxon>
        <taxon>Pleosporomycetidae</taxon>
        <taxon>Venturiales</taxon>
        <taxon>Venturiaceae</taxon>
        <taxon>Venturia</taxon>
    </lineage>
</organism>
<dbReference type="InterPro" id="IPR032466">
    <property type="entry name" value="Metal_Hydrolase"/>
</dbReference>
<name>A0A4Z1PDV2_9PEZI</name>
<dbReference type="SUPFAM" id="SSF51556">
    <property type="entry name" value="Metallo-dependent hydrolases"/>
    <property type="match status" value="1"/>
</dbReference>
<dbReference type="STRING" id="86259.A0A4Z1PDV2"/>
<evidence type="ECO:0000256" key="1">
    <source>
        <dbReference type="SAM" id="Phobius"/>
    </source>
</evidence>
<feature type="domain" description="Amidohydrolase-related" evidence="2">
    <location>
        <begin position="90"/>
        <end position="183"/>
    </location>
</feature>
<gene>
    <name evidence="3" type="ORF">E6O75_ATG02957</name>
</gene>
<protein>
    <submittedName>
        <fullName evidence="3">5-methylthioadenosine/S-adenosylhomocysteine deaminase n1</fullName>
    </submittedName>
</protein>
<keyword evidence="1" id="KW-0812">Transmembrane</keyword>
<reference evidence="3 4" key="1">
    <citation type="submission" date="2019-04" db="EMBL/GenBank/DDBJ databases">
        <title>High contiguity whole genome sequence and gene annotation resource for two Venturia nashicola isolates.</title>
        <authorList>
            <person name="Prokchorchik M."/>
            <person name="Won K."/>
            <person name="Lee Y."/>
            <person name="Choi E.D."/>
            <person name="Segonzac C."/>
            <person name="Sohn K.H."/>
        </authorList>
    </citation>
    <scope>NUCLEOTIDE SEQUENCE [LARGE SCALE GENOMIC DNA]</scope>
    <source>
        <strain evidence="3 4">PRI2</strain>
    </source>
</reference>
<evidence type="ECO:0000259" key="2">
    <source>
        <dbReference type="Pfam" id="PF01979"/>
    </source>
</evidence>
<dbReference type="Pfam" id="PF01979">
    <property type="entry name" value="Amidohydro_1"/>
    <property type="match status" value="1"/>
</dbReference>
<keyword evidence="1" id="KW-1133">Transmembrane helix</keyword>
<evidence type="ECO:0000313" key="3">
    <source>
        <dbReference type="EMBL" id="TID23321.1"/>
    </source>
</evidence>
<dbReference type="AlphaFoldDB" id="A0A4Z1PDV2"/>
<proteinExistence type="predicted"/>
<dbReference type="GO" id="GO:0016787">
    <property type="term" value="F:hydrolase activity"/>
    <property type="evidence" value="ECO:0007669"/>
    <property type="project" value="InterPro"/>
</dbReference>
<dbReference type="EMBL" id="SNSC02000006">
    <property type="protein sequence ID" value="TID23321.1"/>
    <property type="molecule type" value="Genomic_DNA"/>
</dbReference>
<dbReference type="Gene3D" id="3.20.20.140">
    <property type="entry name" value="Metal-dependent hydrolases"/>
    <property type="match status" value="1"/>
</dbReference>
<feature type="transmembrane region" description="Helical" evidence="1">
    <location>
        <begin position="31"/>
        <end position="51"/>
    </location>
</feature>
<evidence type="ECO:0000313" key="4">
    <source>
        <dbReference type="Proteomes" id="UP000298493"/>
    </source>
</evidence>